<organism evidence="3 4">
    <name type="scientific">Coffea arabica</name>
    <name type="common">Arabian coffee</name>
    <dbReference type="NCBI Taxonomy" id="13443"/>
    <lineage>
        <taxon>Eukaryota</taxon>
        <taxon>Viridiplantae</taxon>
        <taxon>Streptophyta</taxon>
        <taxon>Embryophyta</taxon>
        <taxon>Tracheophyta</taxon>
        <taxon>Spermatophyta</taxon>
        <taxon>Magnoliopsida</taxon>
        <taxon>eudicotyledons</taxon>
        <taxon>Gunneridae</taxon>
        <taxon>Pentapetalae</taxon>
        <taxon>asterids</taxon>
        <taxon>lamiids</taxon>
        <taxon>Gentianales</taxon>
        <taxon>Rubiaceae</taxon>
        <taxon>Ixoroideae</taxon>
        <taxon>Gardenieae complex</taxon>
        <taxon>Bertiereae - Coffeeae clade</taxon>
        <taxon>Coffeeae</taxon>
        <taxon>Coffea</taxon>
    </lineage>
</organism>
<dbReference type="InterPro" id="IPR043502">
    <property type="entry name" value="DNA/RNA_pol_sf"/>
</dbReference>
<evidence type="ECO:0000313" key="4">
    <source>
        <dbReference type="RefSeq" id="XP_027109309.2"/>
    </source>
</evidence>
<feature type="domain" description="Reverse transcriptase" evidence="2">
    <location>
        <begin position="914"/>
        <end position="1173"/>
    </location>
</feature>
<dbReference type="InterPro" id="IPR026960">
    <property type="entry name" value="RVT-Znf"/>
</dbReference>
<dbReference type="GeneID" id="113729186"/>
<dbReference type="InterPro" id="IPR025558">
    <property type="entry name" value="DUF4283"/>
</dbReference>
<dbReference type="AlphaFoldDB" id="A0A6P6W1Q7"/>
<dbReference type="Proteomes" id="UP001652660">
    <property type="component" value="Chromosome 2e"/>
</dbReference>
<evidence type="ECO:0000259" key="2">
    <source>
        <dbReference type="PROSITE" id="PS50878"/>
    </source>
</evidence>
<dbReference type="InterPro" id="IPR000477">
    <property type="entry name" value="RT_dom"/>
</dbReference>
<dbReference type="PROSITE" id="PS50878">
    <property type="entry name" value="RT_POL"/>
    <property type="match status" value="1"/>
</dbReference>
<keyword evidence="3" id="KW-1185">Reference proteome</keyword>
<dbReference type="SUPFAM" id="SSF56672">
    <property type="entry name" value="DNA/RNA polymerases"/>
    <property type="match status" value="1"/>
</dbReference>
<accession>A0A6P6W1Q7</accession>
<dbReference type="PANTHER" id="PTHR33116">
    <property type="entry name" value="REVERSE TRANSCRIPTASE ZINC-BINDING DOMAIN-CONTAINING PROTEIN-RELATED-RELATED"/>
    <property type="match status" value="1"/>
</dbReference>
<reference evidence="4" key="2">
    <citation type="submission" date="2025-08" db="UniProtKB">
        <authorList>
            <consortium name="RefSeq"/>
        </authorList>
    </citation>
    <scope>IDENTIFICATION</scope>
    <source>
        <tissue evidence="4">Leaves</tissue>
    </source>
</reference>
<dbReference type="Pfam" id="PF14111">
    <property type="entry name" value="DUF4283"/>
    <property type="match status" value="1"/>
</dbReference>
<protein>
    <recommendedName>
        <fullName evidence="2">Reverse transcriptase domain-containing protein</fullName>
    </recommendedName>
</protein>
<evidence type="ECO:0000313" key="3">
    <source>
        <dbReference type="Proteomes" id="UP001652660"/>
    </source>
</evidence>
<feature type="region of interest" description="Disordered" evidence="1">
    <location>
        <begin position="268"/>
        <end position="330"/>
    </location>
</feature>
<dbReference type="CDD" id="cd01650">
    <property type="entry name" value="RT_nLTR_like"/>
    <property type="match status" value="1"/>
</dbReference>
<dbReference type="InterPro" id="IPR036691">
    <property type="entry name" value="Endo/exonu/phosph_ase_sf"/>
</dbReference>
<reference evidence="3" key="1">
    <citation type="journal article" date="2025" name="Foods">
        <title>Unveiling the Microbial Signatures of Arabica Coffee Cherries: Insights into Ripeness Specific Diversity, Functional Traits, and Implications for Quality and Safety.</title>
        <authorList>
            <consortium name="RefSeq"/>
            <person name="Tenea G.N."/>
            <person name="Cifuentes V."/>
            <person name="Reyes P."/>
            <person name="Cevallos-Vallejos M."/>
        </authorList>
    </citation>
    <scope>NUCLEOTIDE SEQUENCE [LARGE SCALE GENOMIC DNA]</scope>
</reference>
<dbReference type="Pfam" id="PF13966">
    <property type="entry name" value="zf-RVT"/>
    <property type="match status" value="1"/>
</dbReference>
<dbReference type="PANTHER" id="PTHR33116:SF82">
    <property type="entry name" value="RNASE H FAMILY PROTEIN"/>
    <property type="match status" value="1"/>
</dbReference>
<dbReference type="RefSeq" id="XP_027109309.2">
    <property type="nucleotide sequence ID" value="XM_027253508.2"/>
</dbReference>
<proteinExistence type="predicted"/>
<dbReference type="Gene3D" id="3.60.10.10">
    <property type="entry name" value="Endonuclease/exonuclease/phosphatase"/>
    <property type="match status" value="1"/>
</dbReference>
<dbReference type="OrthoDB" id="1110037at2759"/>
<evidence type="ECO:0000256" key="1">
    <source>
        <dbReference type="SAM" id="MobiDB-lite"/>
    </source>
</evidence>
<gene>
    <name evidence="4" type="primary">LOC113729186</name>
</gene>
<feature type="compositionally biased region" description="Polar residues" evidence="1">
    <location>
        <begin position="317"/>
        <end position="328"/>
    </location>
</feature>
<dbReference type="Pfam" id="PF00078">
    <property type="entry name" value="RVT_1"/>
    <property type="match status" value="1"/>
</dbReference>
<dbReference type="SUPFAM" id="SSF56219">
    <property type="entry name" value="DNase I-like"/>
    <property type="match status" value="1"/>
</dbReference>
<name>A0A6P6W1Q7_COFAR</name>
<feature type="region of interest" description="Disordered" evidence="1">
    <location>
        <begin position="1"/>
        <end position="20"/>
    </location>
</feature>
<sequence length="1599" mass="178507">MAALRLPAGGRPPAHTVSSSFQGKSFSDLFKQNVSQPSLSIAAETATHKGEPAILFSQATVDSLAGPYRFALVGKFPRGRPRLEEVRKFFSALDLREIPTVGLLDSRHVLIQLQTEADFHRVWFRRVWYVASAPMRVFKWTPGFHVDRESPIVPLWFQLPKLPLHFFHKEVLFQIMSCVGVPLLVDAATLAVSRPSVARVCVEVDLLRTLPSRVWIGNGDSAGFWQELEVEFLPQYCTHCCRQGHGENNCHILHPEMRHSIGKRAKLGDVQGGQEERSSARAEGTAGAQRREKEEVQQQGSLKGPADAPNGPEVRSSLGQGTVGSQQHGVEELQQKVSLGEEATLQQEEHQPQVTGVGLQPVTLQALEMGCSEMATGPTAGVGVGCTLGLFGKDDANMGSVRAGGAAMEQEQVCTARLEKGDGVADEVAAVQRQVGNLSPRGGGVMVRIHEGSSSSVAGLNLDPVVSSSSFAQEVDGLGKAGVAHAPNLSRLRKLIKLHSLQLVVVVEPKTGLDNRTAIRLRLGMDYCLSNQEGSVWVFYQSLFACQCIGESSQHLTIQVRSHLFPTPIHLSCIHAKCTEHEREILWHDLLSDNPGSYPWFLVGDFNMITNGEEKRGGLPFRPLEGVDFLNFMSETGVVDAGFSGSRYTWCNNRPGPARIWKRLDRLLLNGTALGMPHQVTVQHLGRDPSDHAPLLLSVVTRLDNKPRPFRFLNVWTMHEDFLGVVRKCWAQPVGGSPMQFLASKLRAVKQVLRQWSKLKFGDIFETVRVAESELVDVETKYDLDPSDALRNSKFFHSVVAERRRRSVIHRVRGSDGEWLDEEARIGEAAVTFFQELFTAETVLPATGLLENIPSLVSAQDNVILTEIPRLEEVKDIVFALDEESTAGPDGFTGKFFTFAWEVVAMDVYQAVVSFFCGAEIPRNFTATSIVLLPKVEHPQDFTQFRPISLCNFANKIISKLLSERLAKILPRLISPQQSGFVKGRQIADNFLLAQELVSDITRSNRGGNVVIKLDMMKAYDRVSWPFLLQVLRRFGFSETWIDMIWRLVSNVWFSVLVNGAPQGFFKSSRGLRQGDPISPALFVLGAEVLSRTLNTVASQRQFVPFKVPPRCPVITHLAYADDVIIFSSGARSSLNLIKRVLEGFPAPKAAVIGQVLGFQRRAFPVKYLGCPLYVGRRKKIYFANVYNAVVARILSWKDKLLSVGGRVVLIQSVFASMPVHLLTAASPPKGVIVALERVFADFLWGTSGFGTRFHWIRWEALCRPRDEGGIGLRGLKDVHDSFSVKLWWNFRQQASLWAEFMAGKYCAGLHPCLAEASQRGSLTWKRISSVQQVAEDSISWVVNAGLMDFWHDNWLGTGALCQKVEIFHDHLVADFVDCGAWNIVMLNQYLDAGSVANVLAMDPPTFQDPDRMVWALTPSGSFSTESAYSLVRQGGHRSWSAAAIWHQCIPLKISFFMLRLMQHRLPTMDRLRGAGVQGPSRCWCCLEPRVEDLDHIFCAGEGAKRVWRHFEMRPGEMGPIYTARHMIWLWWIRSGNTEVLKCLYRILPAVVCWELWRARNRGVFEGQRLKIRATVTRIVQLLGELLRTRFPWVRFTSS</sequence>